<dbReference type="PANTHER" id="PTHR33116">
    <property type="entry name" value="REVERSE TRANSCRIPTASE ZINC-BINDING DOMAIN-CONTAINING PROTEIN-RELATED-RELATED"/>
    <property type="match status" value="1"/>
</dbReference>
<sequence length="173" mass="19164">MLIVGADLQKVNTLKKELSVGFAMKDLEESLKSVKRVIKGFGELARLVPNLDKSNIFVAGGDVSVTERLSRFMNIPIGVLPIKYLGIPLTSKKMSRVDCKALVDKITGRCIWGHRGLLYQNVEAVIGDGKSTFIWHDPWMEGRSLIECQDGVKKVLMFNDLHTAADVKMCSNG</sequence>
<reference evidence="1 2" key="1">
    <citation type="submission" date="2024-01" db="EMBL/GenBank/DDBJ databases">
        <title>The complete chloroplast genome sequence of Lithospermum erythrorhizon: insights into the phylogenetic relationship among Boraginaceae species and the maternal lineages of purple gromwells.</title>
        <authorList>
            <person name="Okada T."/>
            <person name="Watanabe K."/>
        </authorList>
    </citation>
    <scope>NUCLEOTIDE SEQUENCE [LARGE SCALE GENOMIC DNA]</scope>
</reference>
<accession>A0AAV3Q8N3</accession>
<dbReference type="AlphaFoldDB" id="A0AAV3Q8N3"/>
<dbReference type="Proteomes" id="UP001454036">
    <property type="component" value="Unassembled WGS sequence"/>
</dbReference>
<name>A0AAV3Q8N3_LITER</name>
<gene>
    <name evidence="1" type="ORF">LIER_16127</name>
</gene>
<organism evidence="1 2">
    <name type="scientific">Lithospermum erythrorhizon</name>
    <name type="common">Purple gromwell</name>
    <name type="synonym">Lithospermum officinale var. erythrorhizon</name>
    <dbReference type="NCBI Taxonomy" id="34254"/>
    <lineage>
        <taxon>Eukaryota</taxon>
        <taxon>Viridiplantae</taxon>
        <taxon>Streptophyta</taxon>
        <taxon>Embryophyta</taxon>
        <taxon>Tracheophyta</taxon>
        <taxon>Spermatophyta</taxon>
        <taxon>Magnoliopsida</taxon>
        <taxon>eudicotyledons</taxon>
        <taxon>Gunneridae</taxon>
        <taxon>Pentapetalae</taxon>
        <taxon>asterids</taxon>
        <taxon>lamiids</taxon>
        <taxon>Boraginales</taxon>
        <taxon>Boraginaceae</taxon>
        <taxon>Boraginoideae</taxon>
        <taxon>Lithospermeae</taxon>
        <taxon>Lithospermum</taxon>
    </lineage>
</organism>
<comment type="caution">
    <text evidence="1">The sequence shown here is derived from an EMBL/GenBank/DDBJ whole genome shotgun (WGS) entry which is preliminary data.</text>
</comment>
<proteinExistence type="predicted"/>
<evidence type="ECO:0000313" key="2">
    <source>
        <dbReference type="Proteomes" id="UP001454036"/>
    </source>
</evidence>
<dbReference type="PANTHER" id="PTHR33116:SF78">
    <property type="entry name" value="OS12G0587133 PROTEIN"/>
    <property type="match status" value="1"/>
</dbReference>
<evidence type="ECO:0000313" key="1">
    <source>
        <dbReference type="EMBL" id="GAA0159321.1"/>
    </source>
</evidence>
<protein>
    <submittedName>
        <fullName evidence="1">Uncharacterized protein</fullName>
    </submittedName>
</protein>
<dbReference type="EMBL" id="BAABME010003574">
    <property type="protein sequence ID" value="GAA0159321.1"/>
    <property type="molecule type" value="Genomic_DNA"/>
</dbReference>
<keyword evidence="2" id="KW-1185">Reference proteome</keyword>